<evidence type="ECO:0000313" key="1">
    <source>
        <dbReference type="EMBL" id="MDQ0316732.1"/>
    </source>
</evidence>
<dbReference type="PIRSF" id="PIRSF007028">
    <property type="entry name" value="UCP007028"/>
    <property type="match status" value="1"/>
</dbReference>
<keyword evidence="2" id="KW-1185">Reference proteome</keyword>
<dbReference type="Gene3D" id="3.30.70.100">
    <property type="match status" value="1"/>
</dbReference>
<dbReference type="InterPro" id="IPR011008">
    <property type="entry name" value="Dimeric_a/b-barrel"/>
</dbReference>
<comment type="caution">
    <text evidence="1">The sequence shown here is derived from an EMBL/GenBank/DDBJ whole genome shotgun (WGS) entry which is preliminary data.</text>
</comment>
<dbReference type="EMBL" id="JAUSUL010000003">
    <property type="protein sequence ID" value="MDQ0316732.1"/>
    <property type="molecule type" value="Genomic_DNA"/>
</dbReference>
<name>A0AAE3VRB4_9HYPH</name>
<dbReference type="AlphaFoldDB" id="A0AAE3VRB4"/>
<protein>
    <submittedName>
        <fullName evidence="1">Uncharacterized protein YbaA (DUF1428 family)</fullName>
    </submittedName>
</protein>
<accession>A0AAE3VRB4</accession>
<reference evidence="1" key="1">
    <citation type="submission" date="2023-07" db="EMBL/GenBank/DDBJ databases">
        <title>Genomic Encyclopedia of Type Strains, Phase IV (KMG-IV): sequencing the most valuable type-strain genomes for metagenomic binning, comparative biology and taxonomic classification.</title>
        <authorList>
            <person name="Goeker M."/>
        </authorList>
    </citation>
    <scope>NUCLEOTIDE SEQUENCE</scope>
    <source>
        <strain evidence="1">DSM 21202</strain>
    </source>
</reference>
<sequence>MSYVDGFVIAVPAANKQAFIDHARVGDGVFMDLGATRVVECWEDDVPDGTVTDFRRAVQATADEKVVFSWIEWPDKATRDAAMAKMMEMMSDPSKVDPRMDPAKNPMPFDGKRLVFGGFAPVVSLPD</sequence>
<organism evidence="1 2">
    <name type="scientific">Amorphus orientalis</name>
    <dbReference type="NCBI Taxonomy" id="649198"/>
    <lineage>
        <taxon>Bacteria</taxon>
        <taxon>Pseudomonadati</taxon>
        <taxon>Pseudomonadota</taxon>
        <taxon>Alphaproteobacteria</taxon>
        <taxon>Hyphomicrobiales</taxon>
        <taxon>Amorphaceae</taxon>
        <taxon>Amorphus</taxon>
    </lineage>
</organism>
<dbReference type="SUPFAM" id="SSF54909">
    <property type="entry name" value="Dimeric alpha+beta barrel"/>
    <property type="match status" value="1"/>
</dbReference>
<dbReference type="InterPro" id="IPR009874">
    <property type="entry name" value="DUF1428"/>
</dbReference>
<proteinExistence type="predicted"/>
<evidence type="ECO:0000313" key="2">
    <source>
        <dbReference type="Proteomes" id="UP001229244"/>
    </source>
</evidence>
<gene>
    <name evidence="1" type="ORF">J2S73_003208</name>
</gene>
<dbReference type="Proteomes" id="UP001229244">
    <property type="component" value="Unassembled WGS sequence"/>
</dbReference>
<dbReference type="Pfam" id="PF07237">
    <property type="entry name" value="DUF1428"/>
    <property type="match status" value="1"/>
</dbReference>
<dbReference type="RefSeq" id="WP_306886612.1">
    <property type="nucleotide sequence ID" value="NZ_JAUSUL010000003.1"/>
</dbReference>